<dbReference type="CTD" id="75576323"/>
<dbReference type="AlphaFoldDB" id="A0A922IGE6"/>
<sequence length="212" mass="25689">MIKDHSPLDHTLLLDPSQIYILKFPPELNRTLYPIQLMNLNKFYHHFNEIECKRIEQVQSIMNSYSMNPWFILEYSLKQIQCLSYKNLNDILKFKYQLFNDYLKNLKFEDLNLKKKQNQYKQNYIDLLKMIQFATDEAHYKYYEMCINYRNNIIKQYKIDKEASCNQTMIEHDNTEPILNRIENVKKSTRIKSSRSSKSSSKSRSNSNQRRN</sequence>
<dbReference type="EMBL" id="AMPZ03000122">
    <property type="protein sequence ID" value="KAH9578474.1"/>
    <property type="molecule type" value="Genomic_DNA"/>
</dbReference>
<reference evidence="2" key="1">
    <citation type="journal article" date="2012" name="Nat. Genet.">
        <title>Whole-genome sequence of Schistosoma haematobium.</title>
        <authorList>
            <person name="Young N.D."/>
            <person name="Jex A.R."/>
            <person name="Li B."/>
            <person name="Liu S."/>
            <person name="Yang L."/>
            <person name="Xiong Z."/>
            <person name="Li Y."/>
            <person name="Cantacessi C."/>
            <person name="Hall R.S."/>
            <person name="Xu X."/>
            <person name="Chen F."/>
            <person name="Wu X."/>
            <person name="Zerlotini A."/>
            <person name="Oliveira G."/>
            <person name="Hofmann A."/>
            <person name="Zhang G."/>
            <person name="Fang X."/>
            <person name="Kang Y."/>
            <person name="Campbell B.E."/>
            <person name="Loukas A."/>
            <person name="Ranganathan S."/>
            <person name="Rollinson D."/>
            <person name="Rinaldi G."/>
            <person name="Brindley P.J."/>
            <person name="Yang H."/>
            <person name="Wang J."/>
            <person name="Wang J."/>
            <person name="Gasser R.B."/>
        </authorList>
    </citation>
    <scope>NUCLEOTIDE SEQUENCE</scope>
</reference>
<evidence type="ECO:0000256" key="1">
    <source>
        <dbReference type="SAM" id="MobiDB-lite"/>
    </source>
</evidence>
<name>A0A922IGE6_SCHHA</name>
<dbReference type="KEGG" id="shx:MS3_00000339"/>
<feature type="compositionally biased region" description="Low complexity" evidence="1">
    <location>
        <begin position="196"/>
        <end position="212"/>
    </location>
</feature>
<evidence type="ECO:0000313" key="2">
    <source>
        <dbReference type="EMBL" id="KAH9578474.1"/>
    </source>
</evidence>
<accession>A0A922IGE6</accession>
<proteinExistence type="predicted"/>
<feature type="region of interest" description="Disordered" evidence="1">
    <location>
        <begin position="188"/>
        <end position="212"/>
    </location>
</feature>
<comment type="caution">
    <text evidence="2">The sequence shown here is derived from an EMBL/GenBank/DDBJ whole genome shotgun (WGS) entry which is preliminary data.</text>
</comment>
<dbReference type="RefSeq" id="XP_051063960.1">
    <property type="nucleotide sequence ID" value="XM_051208145.1"/>
</dbReference>
<organism evidence="2 3">
    <name type="scientific">Schistosoma haematobium</name>
    <name type="common">Blood fluke</name>
    <dbReference type="NCBI Taxonomy" id="6185"/>
    <lineage>
        <taxon>Eukaryota</taxon>
        <taxon>Metazoa</taxon>
        <taxon>Spiralia</taxon>
        <taxon>Lophotrochozoa</taxon>
        <taxon>Platyhelminthes</taxon>
        <taxon>Trematoda</taxon>
        <taxon>Digenea</taxon>
        <taxon>Strigeidida</taxon>
        <taxon>Schistosomatoidea</taxon>
        <taxon>Schistosomatidae</taxon>
        <taxon>Schistosoma</taxon>
    </lineage>
</organism>
<evidence type="ECO:0000313" key="3">
    <source>
        <dbReference type="Proteomes" id="UP000471633"/>
    </source>
</evidence>
<reference evidence="2" key="2">
    <citation type="journal article" date="2019" name="Gigascience">
        <title>High-quality Schistosoma haematobium genome achieved by single-molecule and long-range sequencing.</title>
        <authorList>
            <person name="Stroehlein A.J."/>
            <person name="Korhonen P.K."/>
            <person name="Chong T.M."/>
            <person name="Lim Y.L."/>
            <person name="Chan K.G."/>
            <person name="Webster B."/>
            <person name="Rollinson D."/>
            <person name="Brindley P.J."/>
            <person name="Gasser R.B."/>
            <person name="Young N.D."/>
        </authorList>
    </citation>
    <scope>NUCLEOTIDE SEQUENCE</scope>
</reference>
<protein>
    <submittedName>
        <fullName evidence="2">Uncharacterized protein</fullName>
    </submittedName>
</protein>
<reference evidence="2" key="3">
    <citation type="submission" date="2021-06" db="EMBL/GenBank/DDBJ databases">
        <title>Chromosome-level genome assembly for S. haematobium.</title>
        <authorList>
            <person name="Stroehlein A.J."/>
        </authorList>
    </citation>
    <scope>NUCLEOTIDE SEQUENCE</scope>
</reference>
<dbReference type="Proteomes" id="UP000471633">
    <property type="component" value="Unassembled WGS sequence"/>
</dbReference>
<gene>
    <name evidence="2" type="ORF">MS3_00000339</name>
</gene>
<dbReference type="GeneID" id="75576323"/>
<keyword evidence="3" id="KW-1185">Reference proteome</keyword>
<reference evidence="2" key="4">
    <citation type="journal article" date="2022" name="PLoS Pathog.">
        <title>Chromosome-level genome of Schistosoma haematobium underpins genome-wide explorations of molecular variation.</title>
        <authorList>
            <person name="Stroehlein A.J."/>
            <person name="Korhonen P.K."/>
            <person name="Lee V.V."/>
            <person name="Ralph S.A."/>
            <person name="Mentink-Kane M."/>
            <person name="You H."/>
            <person name="McManus D.P."/>
            <person name="Tchuente L.T."/>
            <person name="Stothard J.R."/>
            <person name="Kaur P."/>
            <person name="Dudchenko O."/>
            <person name="Aiden E.L."/>
            <person name="Yang B."/>
            <person name="Yang H."/>
            <person name="Emery A.M."/>
            <person name="Webster B.L."/>
            <person name="Brindley P.J."/>
            <person name="Rollinson D."/>
            <person name="Chang B.C.H."/>
            <person name="Gasser R.B."/>
            <person name="Young N.D."/>
        </authorList>
    </citation>
    <scope>NUCLEOTIDE SEQUENCE</scope>
</reference>